<dbReference type="PANTHER" id="PTHR28585:SF1">
    <property type="entry name" value="TUBEROINFUNDIBULAR PEPTIDE OF 39 RESIDUES"/>
    <property type="match status" value="1"/>
</dbReference>
<evidence type="ECO:0000256" key="8">
    <source>
        <dbReference type="ARBA" id="ARBA00030147"/>
    </source>
</evidence>
<dbReference type="PANTHER" id="PTHR28585">
    <property type="entry name" value="TUBEROINFUNDIBULAR PEPTIDE OF 39 RESIDUES"/>
    <property type="match status" value="1"/>
</dbReference>
<reference evidence="9" key="1">
    <citation type="submission" date="2023-07" db="EMBL/GenBank/DDBJ databases">
        <authorList>
            <person name="Stuckert A."/>
        </authorList>
    </citation>
    <scope>NUCLEOTIDE SEQUENCE</scope>
</reference>
<sequence>MIYGLGLWKRDLSDQSLSDKQLNPFLNRPDSWNQQVPSITFHDWSLKMLSSDLLPNESPNERARKLLMQPITRELLFGSDDVSKKVITDDARLNRGMSDQRWLSMWPTNEEMEKRSIIVADDAAFREKSKMLTAMERQKWLNSYMQKLLVNYSSIN</sequence>
<dbReference type="Proteomes" id="UP001176940">
    <property type="component" value="Unassembled WGS sequence"/>
</dbReference>
<evidence type="ECO:0000313" key="9">
    <source>
        <dbReference type="EMBL" id="CAJ0923214.1"/>
    </source>
</evidence>
<keyword evidence="4" id="KW-0964">Secreted</keyword>
<evidence type="ECO:0000256" key="5">
    <source>
        <dbReference type="ARBA" id="ARBA00022685"/>
    </source>
</evidence>
<keyword evidence="7" id="KW-0527">Neuropeptide</keyword>
<evidence type="ECO:0000313" key="10">
    <source>
        <dbReference type="Proteomes" id="UP001176940"/>
    </source>
</evidence>
<dbReference type="InterPro" id="IPR029396">
    <property type="entry name" value="TIP39"/>
</dbReference>
<evidence type="ECO:0000256" key="2">
    <source>
        <dbReference type="ARBA" id="ARBA00006307"/>
    </source>
</evidence>
<evidence type="ECO:0000256" key="6">
    <source>
        <dbReference type="ARBA" id="ARBA00022729"/>
    </source>
</evidence>
<evidence type="ECO:0000256" key="4">
    <source>
        <dbReference type="ARBA" id="ARBA00022525"/>
    </source>
</evidence>
<organism evidence="9 10">
    <name type="scientific">Ranitomeya imitator</name>
    <name type="common">mimic poison frog</name>
    <dbReference type="NCBI Taxonomy" id="111125"/>
    <lineage>
        <taxon>Eukaryota</taxon>
        <taxon>Metazoa</taxon>
        <taxon>Chordata</taxon>
        <taxon>Craniata</taxon>
        <taxon>Vertebrata</taxon>
        <taxon>Euteleostomi</taxon>
        <taxon>Amphibia</taxon>
        <taxon>Batrachia</taxon>
        <taxon>Anura</taxon>
        <taxon>Neobatrachia</taxon>
        <taxon>Hyloidea</taxon>
        <taxon>Dendrobatidae</taxon>
        <taxon>Dendrobatinae</taxon>
        <taxon>Ranitomeya</taxon>
    </lineage>
</organism>
<proteinExistence type="inferred from homology"/>
<comment type="subcellular location">
    <subcellularLocation>
        <location evidence="1">Secreted</location>
    </subcellularLocation>
</comment>
<keyword evidence="10" id="KW-1185">Reference proteome</keyword>
<comment type="caution">
    <text evidence="9">The sequence shown here is derived from an EMBL/GenBank/DDBJ whole genome shotgun (WGS) entry which is preliminary data.</text>
</comment>
<accession>A0ABN9KTE0</accession>
<dbReference type="Pfam" id="PF14980">
    <property type="entry name" value="TIP39"/>
    <property type="match status" value="1"/>
</dbReference>
<evidence type="ECO:0000256" key="3">
    <source>
        <dbReference type="ARBA" id="ARBA00021831"/>
    </source>
</evidence>
<gene>
    <name evidence="9" type="ORF">RIMI_LOCUS1952110</name>
</gene>
<dbReference type="EMBL" id="CAUEEQ010002625">
    <property type="protein sequence ID" value="CAJ0923214.1"/>
    <property type="molecule type" value="Genomic_DNA"/>
</dbReference>
<comment type="similarity">
    <text evidence="2">Belongs to the parathyroid hormone family.</text>
</comment>
<keyword evidence="5" id="KW-0165">Cleavage on pair of basic residues</keyword>
<protein>
    <recommendedName>
        <fullName evidence="3">Tuberoinfundibular peptide of 39 residues</fullName>
    </recommendedName>
    <alternativeName>
        <fullName evidence="8">Parathyroid hormone 2</fullName>
    </alternativeName>
</protein>
<evidence type="ECO:0000256" key="1">
    <source>
        <dbReference type="ARBA" id="ARBA00004613"/>
    </source>
</evidence>
<name>A0ABN9KTE0_9NEOB</name>
<keyword evidence="6" id="KW-0732">Signal</keyword>
<evidence type="ECO:0000256" key="7">
    <source>
        <dbReference type="ARBA" id="ARBA00023320"/>
    </source>
</evidence>